<sequence length="210" mass="24516">MREVTYFTKDEIRRIPKILRSRDRSEEVSLRDCALFMVGINSALRAGDLLGLKVGDILAGSAKRIQIRKEIILVEGKTKKERWIYLPDSAREAVKAYLKVRKDRRGLLPEQPLWMSTRGKEPKAISYVQVYRTLRWAARRAGADLRLRHIGCHSMRKTYGHWLYYKTEGEPFTLAELMFMYGHSSEQITLRYLGITARELREKARNSVIE</sequence>
<dbReference type="GO" id="GO:0015074">
    <property type="term" value="P:DNA integration"/>
    <property type="evidence" value="ECO:0007669"/>
    <property type="project" value="InterPro"/>
</dbReference>
<accession>A0A1X7L146</accession>
<dbReference type="STRING" id="561720.SAMN06275492_1424"/>
<proteinExistence type="predicted"/>
<evidence type="ECO:0000259" key="2">
    <source>
        <dbReference type="PROSITE" id="PS51898"/>
    </source>
</evidence>
<gene>
    <name evidence="3" type="ORF">SAMN06275492_1424</name>
</gene>
<dbReference type="SUPFAM" id="SSF56349">
    <property type="entry name" value="DNA breaking-rejoining enzymes"/>
    <property type="match status" value="1"/>
</dbReference>
<feature type="domain" description="Tyr recombinase" evidence="2">
    <location>
        <begin position="2"/>
        <end position="205"/>
    </location>
</feature>
<keyword evidence="4" id="KW-1185">Reference proteome</keyword>
<dbReference type="GO" id="GO:0006310">
    <property type="term" value="P:DNA recombination"/>
    <property type="evidence" value="ECO:0007669"/>
    <property type="project" value="UniProtKB-KW"/>
</dbReference>
<dbReference type="Pfam" id="PF00589">
    <property type="entry name" value="Phage_integrase"/>
    <property type="match status" value="1"/>
</dbReference>
<dbReference type="GO" id="GO:0003677">
    <property type="term" value="F:DNA binding"/>
    <property type="evidence" value="ECO:0007669"/>
    <property type="project" value="InterPro"/>
</dbReference>
<dbReference type="InterPro" id="IPR011010">
    <property type="entry name" value="DNA_brk_join_enz"/>
</dbReference>
<dbReference type="PANTHER" id="PTHR30349:SF82">
    <property type="entry name" value="INTEGRASE_RECOMBINASE YOEC-RELATED"/>
    <property type="match status" value="1"/>
</dbReference>
<dbReference type="InterPro" id="IPR050090">
    <property type="entry name" value="Tyrosine_recombinase_XerCD"/>
</dbReference>
<protein>
    <submittedName>
        <fullName evidence="3">Phage integrase family protein</fullName>
    </submittedName>
</protein>
<dbReference type="AlphaFoldDB" id="A0A1X7L146"/>
<evidence type="ECO:0000256" key="1">
    <source>
        <dbReference type="ARBA" id="ARBA00023172"/>
    </source>
</evidence>
<dbReference type="Proteomes" id="UP000193355">
    <property type="component" value="Unassembled WGS sequence"/>
</dbReference>
<evidence type="ECO:0000313" key="3">
    <source>
        <dbReference type="EMBL" id="SMG47337.1"/>
    </source>
</evidence>
<reference evidence="4" key="1">
    <citation type="submission" date="2017-04" db="EMBL/GenBank/DDBJ databases">
        <authorList>
            <person name="Varghese N."/>
            <person name="Submissions S."/>
        </authorList>
    </citation>
    <scope>NUCLEOTIDE SEQUENCE [LARGE SCALE GENOMIC DNA]</scope>
    <source>
        <strain evidence="4">USBA 82</strain>
    </source>
</reference>
<dbReference type="InterPro" id="IPR002104">
    <property type="entry name" value="Integrase_catalytic"/>
</dbReference>
<organism evidence="3 4">
    <name type="scientific">Dethiosulfovibrio salsuginis</name>
    <dbReference type="NCBI Taxonomy" id="561720"/>
    <lineage>
        <taxon>Bacteria</taxon>
        <taxon>Thermotogati</taxon>
        <taxon>Synergistota</taxon>
        <taxon>Synergistia</taxon>
        <taxon>Synergistales</taxon>
        <taxon>Dethiosulfovibrionaceae</taxon>
        <taxon>Dethiosulfovibrio</taxon>
    </lineage>
</organism>
<name>A0A1X7L146_9BACT</name>
<evidence type="ECO:0000313" key="4">
    <source>
        <dbReference type="Proteomes" id="UP000193355"/>
    </source>
</evidence>
<dbReference type="Gene3D" id="1.10.443.10">
    <property type="entry name" value="Intergrase catalytic core"/>
    <property type="match status" value="1"/>
</dbReference>
<dbReference type="PANTHER" id="PTHR30349">
    <property type="entry name" value="PHAGE INTEGRASE-RELATED"/>
    <property type="match status" value="1"/>
</dbReference>
<dbReference type="RefSeq" id="WP_085545497.1">
    <property type="nucleotide sequence ID" value="NZ_FXBB01000042.1"/>
</dbReference>
<keyword evidence="1" id="KW-0233">DNA recombination</keyword>
<dbReference type="InterPro" id="IPR013762">
    <property type="entry name" value="Integrase-like_cat_sf"/>
</dbReference>
<dbReference type="PROSITE" id="PS51898">
    <property type="entry name" value="TYR_RECOMBINASE"/>
    <property type="match status" value="1"/>
</dbReference>
<dbReference type="EMBL" id="FXBB01000042">
    <property type="protein sequence ID" value="SMG47337.1"/>
    <property type="molecule type" value="Genomic_DNA"/>
</dbReference>
<dbReference type="OrthoDB" id="9788852at2"/>